<accession>A0A6M3J6M7</accession>
<keyword evidence="1" id="KW-1133">Transmembrane helix</keyword>
<organism evidence="2">
    <name type="scientific">viral metagenome</name>
    <dbReference type="NCBI Taxonomy" id="1070528"/>
    <lineage>
        <taxon>unclassified sequences</taxon>
        <taxon>metagenomes</taxon>
        <taxon>organismal metagenomes</taxon>
    </lineage>
</organism>
<sequence>MTTKNRLTSRQMKGFPNIGRERIYMGKGHNRFKGFTPDFFNLEGQILTDWTECKSALSTQTLWAEYDTALASYNQQYSTSGCGSLVKPTAPKYQVLIANPVDKCDTEANKRATDYNALLKNKYDNDMSVYNGKVSQCSSLVAPTAPSATRTTTDALTAFGFSGATGGRPRPMINSFLYANGKKPMINGFSYADGTEEDQTETPPEEIPPVKPDLSGLLPILVIAGVIYLALKSGKKK</sequence>
<name>A0A6M3J6M7_9ZZZZ</name>
<evidence type="ECO:0000313" key="3">
    <source>
        <dbReference type="EMBL" id="QJA76738.1"/>
    </source>
</evidence>
<dbReference type="EMBL" id="MT141532">
    <property type="protein sequence ID" value="QJA65128.1"/>
    <property type="molecule type" value="Genomic_DNA"/>
</dbReference>
<keyword evidence="1" id="KW-0472">Membrane</keyword>
<evidence type="ECO:0000256" key="1">
    <source>
        <dbReference type="SAM" id="Phobius"/>
    </source>
</evidence>
<protein>
    <submittedName>
        <fullName evidence="2">Uncharacterized protein</fullName>
    </submittedName>
</protein>
<keyword evidence="1" id="KW-0812">Transmembrane</keyword>
<proteinExistence type="predicted"/>
<dbReference type="AlphaFoldDB" id="A0A6M3J6M7"/>
<gene>
    <name evidence="3" type="ORF">MM415A01453_0021</name>
    <name evidence="2" type="ORF">MM415B00433_0036</name>
</gene>
<reference evidence="2" key="1">
    <citation type="submission" date="2020-03" db="EMBL/GenBank/DDBJ databases">
        <title>The deep terrestrial virosphere.</title>
        <authorList>
            <person name="Holmfeldt K."/>
            <person name="Nilsson E."/>
            <person name="Simone D."/>
            <person name="Lopez-Fernandez M."/>
            <person name="Wu X."/>
            <person name="de Brujin I."/>
            <person name="Lundin D."/>
            <person name="Andersson A."/>
            <person name="Bertilsson S."/>
            <person name="Dopson M."/>
        </authorList>
    </citation>
    <scope>NUCLEOTIDE SEQUENCE</scope>
    <source>
        <strain evidence="3">MM415A01453</strain>
        <strain evidence="2">MM415B00433</strain>
    </source>
</reference>
<feature type="transmembrane region" description="Helical" evidence="1">
    <location>
        <begin position="214"/>
        <end position="231"/>
    </location>
</feature>
<dbReference type="EMBL" id="MT142240">
    <property type="protein sequence ID" value="QJA76738.1"/>
    <property type="molecule type" value="Genomic_DNA"/>
</dbReference>
<evidence type="ECO:0000313" key="2">
    <source>
        <dbReference type="EMBL" id="QJA65128.1"/>
    </source>
</evidence>